<protein>
    <submittedName>
        <fullName evidence="1">Uncharacterized protein</fullName>
    </submittedName>
</protein>
<reference evidence="2" key="1">
    <citation type="submission" date="2015-01" db="EMBL/GenBank/DDBJ databases">
        <title>Comparative genome analysis of Bacillus coagulans HM-08, Clostridium butyricum HM-68, Bacillus subtilis HM-66 and Bacillus paralicheniformis BL-09.</title>
        <authorList>
            <person name="Zhang H."/>
        </authorList>
    </citation>
    <scope>NUCLEOTIDE SEQUENCE [LARGE SCALE GENOMIC DNA]</scope>
    <source>
        <strain evidence="2">HM-08</strain>
    </source>
</reference>
<dbReference type="Proteomes" id="UP000032024">
    <property type="component" value="Chromosome"/>
</dbReference>
<gene>
    <name evidence="1" type="ORF">SB48_HM08orf01018</name>
</gene>
<name>A0AAN0T479_HEYCO</name>
<organism evidence="1 2">
    <name type="scientific">Heyndrickxia coagulans</name>
    <name type="common">Weizmannia coagulans</name>
    <dbReference type="NCBI Taxonomy" id="1398"/>
    <lineage>
        <taxon>Bacteria</taxon>
        <taxon>Bacillati</taxon>
        <taxon>Bacillota</taxon>
        <taxon>Bacilli</taxon>
        <taxon>Bacillales</taxon>
        <taxon>Bacillaceae</taxon>
        <taxon>Heyndrickxia</taxon>
    </lineage>
</organism>
<keyword evidence="2" id="KW-1185">Reference proteome</keyword>
<sequence>MSQVEFASIISNISKMDFNQWGKFYFHLSFHSKKQYRKSLLYLHLENIY</sequence>
<evidence type="ECO:0000313" key="1">
    <source>
        <dbReference type="EMBL" id="AJO21460.1"/>
    </source>
</evidence>
<proteinExistence type="predicted"/>
<evidence type="ECO:0000313" key="2">
    <source>
        <dbReference type="Proteomes" id="UP000032024"/>
    </source>
</evidence>
<dbReference type="EMBL" id="CP010525">
    <property type="protein sequence ID" value="AJO21460.1"/>
    <property type="molecule type" value="Genomic_DNA"/>
</dbReference>
<accession>A0AAN0T479</accession>
<dbReference type="AlphaFoldDB" id="A0AAN0T479"/>